<evidence type="ECO:0000313" key="2">
    <source>
        <dbReference type="Proteomes" id="UP000253562"/>
    </source>
</evidence>
<dbReference type="OrthoDB" id="274965at2"/>
<sequence>MRPQIIMIVLATMVACVVGPVRSQEPVALPPIPSAEVPPAEKMDQIVFGEPNCCGHCATQCECQKRTRIVCEMKKVKKVSFSCDSEQVCGLLPSSMLPDTLFGISLFGHKKTGCGETGCTDCAQGCCDKAPRATHCRTRRVLVRKTTTVEVPAYKCVVEYCCQGCGAAIDAAPQAATKQAAVSDAEVQRMAALPRDRSGYGE</sequence>
<reference evidence="1 2" key="1">
    <citation type="submission" date="2018-07" db="EMBL/GenBank/DDBJ databases">
        <title>Comparative genomes isolates from brazilian mangrove.</title>
        <authorList>
            <person name="De Araujo J.E."/>
            <person name="Taketani R.G."/>
            <person name="Silva M.C.P."/>
            <person name="Lourenco M.V."/>
            <person name="Oliveira V.M."/>
            <person name="Andreote F.D."/>
        </authorList>
    </citation>
    <scope>NUCLEOTIDE SEQUENCE [LARGE SCALE GENOMIC DNA]</scope>
    <source>
        <strain evidence="1 2">HEX PRIS-MGV</strain>
    </source>
</reference>
<name>A0A368KPH1_9BACT</name>
<proteinExistence type="predicted"/>
<dbReference type="PROSITE" id="PS51257">
    <property type="entry name" value="PROKAR_LIPOPROTEIN"/>
    <property type="match status" value="1"/>
</dbReference>
<organism evidence="1 2">
    <name type="scientific">Bremerella cremea</name>
    <dbReference type="NCBI Taxonomy" id="1031537"/>
    <lineage>
        <taxon>Bacteria</taxon>
        <taxon>Pseudomonadati</taxon>
        <taxon>Planctomycetota</taxon>
        <taxon>Planctomycetia</taxon>
        <taxon>Pirellulales</taxon>
        <taxon>Pirellulaceae</taxon>
        <taxon>Bremerella</taxon>
    </lineage>
</organism>
<accession>A0A368KPH1</accession>
<protein>
    <submittedName>
        <fullName evidence="1">Uncharacterized protein</fullName>
    </submittedName>
</protein>
<comment type="caution">
    <text evidence="1">The sequence shown here is derived from an EMBL/GenBank/DDBJ whole genome shotgun (WGS) entry which is preliminary data.</text>
</comment>
<dbReference type="Proteomes" id="UP000253562">
    <property type="component" value="Unassembled WGS sequence"/>
</dbReference>
<dbReference type="AlphaFoldDB" id="A0A368KPH1"/>
<dbReference type="RefSeq" id="WP_114369649.1">
    <property type="nucleotide sequence ID" value="NZ_QPEX01000030.1"/>
</dbReference>
<evidence type="ECO:0000313" key="1">
    <source>
        <dbReference type="EMBL" id="RCS46380.1"/>
    </source>
</evidence>
<dbReference type="EMBL" id="QPEX01000030">
    <property type="protein sequence ID" value="RCS46380.1"/>
    <property type="molecule type" value="Genomic_DNA"/>
</dbReference>
<gene>
    <name evidence="1" type="ORF">DTL42_15545</name>
</gene>